<accession>A0A5P2G4C2</accession>
<organism evidence="6 7">
    <name type="scientific">Rhizosphaericola mali</name>
    <dbReference type="NCBI Taxonomy" id="2545455"/>
    <lineage>
        <taxon>Bacteria</taxon>
        <taxon>Pseudomonadati</taxon>
        <taxon>Bacteroidota</taxon>
        <taxon>Chitinophagia</taxon>
        <taxon>Chitinophagales</taxon>
        <taxon>Chitinophagaceae</taxon>
        <taxon>Rhizosphaericola</taxon>
    </lineage>
</organism>
<dbReference type="CDD" id="cd06171">
    <property type="entry name" value="Sigma70_r4"/>
    <property type="match status" value="1"/>
</dbReference>
<dbReference type="RefSeq" id="WP_131329640.1">
    <property type="nucleotide sequence ID" value="NZ_CP044016.1"/>
</dbReference>
<evidence type="ECO:0000313" key="6">
    <source>
        <dbReference type="EMBL" id="QES88672.1"/>
    </source>
</evidence>
<dbReference type="Gene3D" id="1.10.10.10">
    <property type="entry name" value="Winged helix-like DNA-binding domain superfamily/Winged helix DNA-binding domain"/>
    <property type="match status" value="1"/>
</dbReference>
<evidence type="ECO:0000256" key="4">
    <source>
        <dbReference type="ARBA" id="ARBA00023163"/>
    </source>
</evidence>
<evidence type="ECO:0000259" key="5">
    <source>
        <dbReference type="Pfam" id="PF08281"/>
    </source>
</evidence>
<dbReference type="PRINTS" id="PR00038">
    <property type="entry name" value="HTHLUXR"/>
</dbReference>
<name>A0A5P2G4C2_9BACT</name>
<evidence type="ECO:0000256" key="3">
    <source>
        <dbReference type="ARBA" id="ARBA00023082"/>
    </source>
</evidence>
<evidence type="ECO:0000256" key="1">
    <source>
        <dbReference type="ARBA" id="ARBA00010641"/>
    </source>
</evidence>
<dbReference type="SUPFAM" id="SSF88659">
    <property type="entry name" value="Sigma3 and sigma4 domains of RNA polymerase sigma factors"/>
    <property type="match status" value="1"/>
</dbReference>
<dbReference type="Gene3D" id="1.10.1740.10">
    <property type="match status" value="1"/>
</dbReference>
<protein>
    <submittedName>
        <fullName evidence="6">Sigma-70 family RNA polymerase sigma factor</fullName>
    </submittedName>
</protein>
<dbReference type="InterPro" id="IPR036388">
    <property type="entry name" value="WH-like_DNA-bd_sf"/>
</dbReference>
<dbReference type="AlphaFoldDB" id="A0A5P2G4C2"/>
<dbReference type="InterPro" id="IPR013324">
    <property type="entry name" value="RNA_pol_sigma_r3/r4-like"/>
</dbReference>
<evidence type="ECO:0000313" key="7">
    <source>
        <dbReference type="Proteomes" id="UP000292424"/>
    </source>
</evidence>
<sequence length="190" mass="22661">MKETYSSFNNEALFVLIQNNDERAYLELYNRTFEKLYINANVLLSSHQDAEEIIHDIYVNIWNKRENIHINHTVETYLKSAVHYGCLKKLAERKRNRAYISGIEYSDETEYVRDNSTEQFLNFEFLQQTLENAIITLPQKCQIIFRLSREYGFTDKEIAQKLGVSVNTIRTQMARALKKLKYFMKMIIFF</sequence>
<dbReference type="SUPFAM" id="SSF88946">
    <property type="entry name" value="Sigma2 domain of RNA polymerase sigma factors"/>
    <property type="match status" value="1"/>
</dbReference>
<dbReference type="KEGG" id="arac:E0W69_008395"/>
<keyword evidence="4" id="KW-0804">Transcription</keyword>
<dbReference type="Proteomes" id="UP000292424">
    <property type="component" value="Chromosome"/>
</dbReference>
<comment type="similarity">
    <text evidence="1">Belongs to the sigma-70 factor family. ECF subfamily.</text>
</comment>
<dbReference type="OrthoDB" id="1097528at2"/>
<dbReference type="NCBIfam" id="TIGR02937">
    <property type="entry name" value="sigma70-ECF"/>
    <property type="match status" value="1"/>
</dbReference>
<dbReference type="InterPro" id="IPR014284">
    <property type="entry name" value="RNA_pol_sigma-70_dom"/>
</dbReference>
<dbReference type="GO" id="GO:0006352">
    <property type="term" value="P:DNA-templated transcription initiation"/>
    <property type="evidence" value="ECO:0007669"/>
    <property type="project" value="InterPro"/>
</dbReference>
<dbReference type="GO" id="GO:0003677">
    <property type="term" value="F:DNA binding"/>
    <property type="evidence" value="ECO:0007669"/>
    <property type="project" value="InterPro"/>
</dbReference>
<dbReference type="PANTHER" id="PTHR43133:SF46">
    <property type="entry name" value="RNA POLYMERASE SIGMA-70 FACTOR ECF SUBFAMILY"/>
    <property type="match status" value="1"/>
</dbReference>
<dbReference type="InterPro" id="IPR039425">
    <property type="entry name" value="RNA_pol_sigma-70-like"/>
</dbReference>
<dbReference type="EMBL" id="CP044016">
    <property type="protein sequence ID" value="QES88672.1"/>
    <property type="molecule type" value="Genomic_DNA"/>
</dbReference>
<keyword evidence="7" id="KW-1185">Reference proteome</keyword>
<proteinExistence type="inferred from homology"/>
<dbReference type="PANTHER" id="PTHR43133">
    <property type="entry name" value="RNA POLYMERASE ECF-TYPE SIGMA FACTO"/>
    <property type="match status" value="1"/>
</dbReference>
<dbReference type="Pfam" id="PF08281">
    <property type="entry name" value="Sigma70_r4_2"/>
    <property type="match status" value="1"/>
</dbReference>
<dbReference type="InterPro" id="IPR000792">
    <property type="entry name" value="Tscrpt_reg_LuxR_C"/>
</dbReference>
<keyword evidence="3" id="KW-0731">Sigma factor</keyword>
<dbReference type="GO" id="GO:0016987">
    <property type="term" value="F:sigma factor activity"/>
    <property type="evidence" value="ECO:0007669"/>
    <property type="project" value="UniProtKB-KW"/>
</dbReference>
<keyword evidence="2" id="KW-0805">Transcription regulation</keyword>
<reference evidence="6 7" key="1">
    <citation type="submission" date="2019-09" db="EMBL/GenBank/DDBJ databases">
        <title>Complete genome sequence of Arachidicoccus sp. B3-10 isolated from apple orchard soil.</title>
        <authorList>
            <person name="Kim H.S."/>
            <person name="Han K.-I."/>
            <person name="Suh M.K."/>
            <person name="Lee K.C."/>
            <person name="Eom M.K."/>
            <person name="Kim J.-S."/>
            <person name="Kang S.W."/>
            <person name="Sin Y."/>
            <person name="Lee J.-S."/>
        </authorList>
    </citation>
    <scope>NUCLEOTIDE SEQUENCE [LARGE SCALE GENOMIC DNA]</scope>
    <source>
        <strain evidence="6 7">B3-10</strain>
    </source>
</reference>
<gene>
    <name evidence="6" type="ORF">E0W69_008395</name>
</gene>
<feature type="domain" description="RNA polymerase sigma factor 70 region 4 type 2" evidence="5">
    <location>
        <begin position="129"/>
        <end position="180"/>
    </location>
</feature>
<dbReference type="InterPro" id="IPR013325">
    <property type="entry name" value="RNA_pol_sigma_r2"/>
</dbReference>
<dbReference type="InterPro" id="IPR013249">
    <property type="entry name" value="RNA_pol_sigma70_r4_t2"/>
</dbReference>
<evidence type="ECO:0000256" key="2">
    <source>
        <dbReference type="ARBA" id="ARBA00023015"/>
    </source>
</evidence>